<keyword evidence="6" id="KW-0411">Iron-sulfur</keyword>
<dbReference type="GO" id="GO:0051539">
    <property type="term" value="F:4 iron, 4 sulfur cluster binding"/>
    <property type="evidence" value="ECO:0007669"/>
    <property type="project" value="UniProtKB-KW"/>
</dbReference>
<evidence type="ECO:0000256" key="3">
    <source>
        <dbReference type="ARBA" id="ARBA00022763"/>
    </source>
</evidence>
<evidence type="ECO:0000256" key="1">
    <source>
        <dbReference type="ARBA" id="ARBA00022485"/>
    </source>
</evidence>
<keyword evidence="7" id="KW-0234">DNA repair</keyword>
<dbReference type="GO" id="GO:0006281">
    <property type="term" value="P:DNA repair"/>
    <property type="evidence" value="ECO:0007669"/>
    <property type="project" value="UniProtKB-KW"/>
</dbReference>
<dbReference type="EMBL" id="LJCR01001174">
    <property type="protein sequence ID" value="KPV50875.1"/>
    <property type="molecule type" value="Genomic_DNA"/>
</dbReference>
<keyword evidence="10" id="KW-1185">Reference proteome</keyword>
<evidence type="ECO:0000313" key="10">
    <source>
        <dbReference type="Proteomes" id="UP000050509"/>
    </source>
</evidence>
<dbReference type="InterPro" id="IPR005122">
    <property type="entry name" value="Uracil-DNA_glycosylase-like"/>
</dbReference>
<evidence type="ECO:0000256" key="7">
    <source>
        <dbReference type="ARBA" id="ARBA00023204"/>
    </source>
</evidence>
<dbReference type="GO" id="GO:0097506">
    <property type="term" value="F:deaminated base DNA N-glycosylase activity"/>
    <property type="evidence" value="ECO:0007669"/>
    <property type="project" value="UniProtKB-ARBA"/>
</dbReference>
<keyword evidence="3" id="KW-0227">DNA damage</keyword>
<proteinExistence type="predicted"/>
<dbReference type="AlphaFoldDB" id="A0A0P9F2W3"/>
<evidence type="ECO:0000256" key="2">
    <source>
        <dbReference type="ARBA" id="ARBA00022723"/>
    </source>
</evidence>
<gene>
    <name evidence="9" type="ORF">SE17_24395</name>
</gene>
<dbReference type="Pfam" id="PF03167">
    <property type="entry name" value="UDG"/>
    <property type="match status" value="1"/>
</dbReference>
<dbReference type="Gene3D" id="3.40.470.10">
    <property type="entry name" value="Uracil-DNA glycosylase-like domain"/>
    <property type="match status" value="1"/>
</dbReference>
<dbReference type="PANTHER" id="PTHR33693:SF1">
    <property type="entry name" value="TYPE-4 URACIL-DNA GLYCOSYLASE"/>
    <property type="match status" value="1"/>
</dbReference>
<dbReference type="GO" id="GO:0046872">
    <property type="term" value="F:metal ion binding"/>
    <property type="evidence" value="ECO:0007669"/>
    <property type="project" value="UniProtKB-KW"/>
</dbReference>
<evidence type="ECO:0000256" key="4">
    <source>
        <dbReference type="ARBA" id="ARBA00022801"/>
    </source>
</evidence>
<evidence type="ECO:0000259" key="8">
    <source>
        <dbReference type="Pfam" id="PF03167"/>
    </source>
</evidence>
<feature type="domain" description="Uracil-DNA glycosylase-like" evidence="8">
    <location>
        <begin position="1"/>
        <end position="93"/>
    </location>
</feature>
<organism evidence="9 10">
    <name type="scientific">Kouleothrix aurantiaca</name>
    <dbReference type="NCBI Taxonomy" id="186479"/>
    <lineage>
        <taxon>Bacteria</taxon>
        <taxon>Bacillati</taxon>
        <taxon>Chloroflexota</taxon>
        <taxon>Chloroflexia</taxon>
        <taxon>Chloroflexales</taxon>
        <taxon>Roseiflexineae</taxon>
        <taxon>Roseiflexaceae</taxon>
        <taxon>Kouleothrix</taxon>
    </lineage>
</organism>
<evidence type="ECO:0000256" key="6">
    <source>
        <dbReference type="ARBA" id="ARBA00023014"/>
    </source>
</evidence>
<evidence type="ECO:0000256" key="5">
    <source>
        <dbReference type="ARBA" id="ARBA00023004"/>
    </source>
</evidence>
<sequence>YITNAVRCCPPANRTPTPREQANCAPFLHADLDALRPLLIVPAGLVALRAAGLRYLGAAPISIRAVHAQVLQSPGGALVVPLLHPSRIARADTEVFIATMRPLVAQIASGSG</sequence>
<feature type="non-terminal residue" evidence="9">
    <location>
        <position position="1"/>
    </location>
</feature>
<dbReference type="SUPFAM" id="SSF52141">
    <property type="entry name" value="Uracil-DNA glycosylase-like"/>
    <property type="match status" value="1"/>
</dbReference>
<dbReference type="Proteomes" id="UP000050509">
    <property type="component" value="Unassembled WGS sequence"/>
</dbReference>
<dbReference type="InterPro" id="IPR051536">
    <property type="entry name" value="UDG_Type-4/5"/>
</dbReference>
<dbReference type="InterPro" id="IPR036895">
    <property type="entry name" value="Uracil-DNA_glycosylase-like_sf"/>
</dbReference>
<dbReference type="PANTHER" id="PTHR33693">
    <property type="entry name" value="TYPE-5 URACIL-DNA GLYCOSYLASE"/>
    <property type="match status" value="1"/>
</dbReference>
<comment type="caution">
    <text evidence="9">The sequence shown here is derived from an EMBL/GenBank/DDBJ whole genome shotgun (WGS) entry which is preliminary data.</text>
</comment>
<accession>A0A0P9F2W3</accession>
<name>A0A0P9F2W3_9CHLR</name>
<evidence type="ECO:0000313" key="9">
    <source>
        <dbReference type="EMBL" id="KPV50875.1"/>
    </source>
</evidence>
<keyword evidence="1" id="KW-0004">4Fe-4S</keyword>
<protein>
    <recommendedName>
        <fullName evidence="8">Uracil-DNA glycosylase-like domain-containing protein</fullName>
    </recommendedName>
</protein>
<keyword evidence="2" id="KW-0479">Metal-binding</keyword>
<keyword evidence="5" id="KW-0408">Iron</keyword>
<keyword evidence="4" id="KW-0378">Hydrolase</keyword>
<reference evidence="9 10" key="1">
    <citation type="submission" date="2015-09" db="EMBL/GenBank/DDBJ databases">
        <title>Draft genome sequence of Kouleothrix aurantiaca JCM 19913.</title>
        <authorList>
            <person name="Hemp J."/>
        </authorList>
    </citation>
    <scope>NUCLEOTIDE SEQUENCE [LARGE SCALE GENOMIC DNA]</scope>
    <source>
        <strain evidence="9 10">COM-B</strain>
    </source>
</reference>